<keyword evidence="5 10" id="KW-0812">Transmembrane</keyword>
<dbReference type="InterPro" id="IPR048279">
    <property type="entry name" value="MdtK-like"/>
</dbReference>
<dbReference type="CDD" id="cd13131">
    <property type="entry name" value="MATE_NorM_like"/>
    <property type="match status" value="1"/>
</dbReference>
<comment type="caution">
    <text evidence="11">The sequence shown here is derived from an EMBL/GenBank/DDBJ whole genome shotgun (WGS) entry which is preliminary data.</text>
</comment>
<dbReference type="InterPro" id="IPR002528">
    <property type="entry name" value="MATE_fam"/>
</dbReference>
<keyword evidence="6 10" id="KW-1133">Transmembrane helix</keyword>
<dbReference type="Pfam" id="PF01554">
    <property type="entry name" value="MatE"/>
    <property type="match status" value="2"/>
</dbReference>
<comment type="subcellular location">
    <subcellularLocation>
        <location evidence="1">Cell inner membrane</location>
        <topology evidence="1">Multi-pass membrane protein</topology>
    </subcellularLocation>
</comment>
<keyword evidence="8 10" id="KW-0472">Membrane</keyword>
<evidence type="ECO:0000256" key="1">
    <source>
        <dbReference type="ARBA" id="ARBA00004429"/>
    </source>
</evidence>
<keyword evidence="3" id="KW-0050">Antiport</keyword>
<keyword evidence="2" id="KW-0813">Transport</keyword>
<organism evidence="11 12">
    <name type="scientific">Massilia genomosp. 1</name>
    <dbReference type="NCBI Taxonomy" id="2609280"/>
    <lineage>
        <taxon>Bacteria</taxon>
        <taxon>Pseudomonadati</taxon>
        <taxon>Pseudomonadota</taxon>
        <taxon>Betaproteobacteria</taxon>
        <taxon>Burkholderiales</taxon>
        <taxon>Oxalobacteraceae</taxon>
        <taxon>Telluria group</taxon>
        <taxon>Massilia</taxon>
    </lineage>
</organism>
<dbReference type="PIRSF" id="PIRSF006603">
    <property type="entry name" value="DinF"/>
    <property type="match status" value="1"/>
</dbReference>
<evidence type="ECO:0000256" key="2">
    <source>
        <dbReference type="ARBA" id="ARBA00022448"/>
    </source>
</evidence>
<feature type="transmembrane region" description="Helical" evidence="10">
    <location>
        <begin position="118"/>
        <end position="137"/>
    </location>
</feature>
<dbReference type="RefSeq" id="WP_167238003.1">
    <property type="nucleotide sequence ID" value="NZ_WHJF01000042.1"/>
</dbReference>
<feature type="transmembrane region" description="Helical" evidence="10">
    <location>
        <begin position="178"/>
        <end position="201"/>
    </location>
</feature>
<gene>
    <name evidence="11" type="ORF">F1735_16780</name>
</gene>
<feature type="transmembrane region" description="Helical" evidence="10">
    <location>
        <begin position="82"/>
        <end position="103"/>
    </location>
</feature>
<evidence type="ECO:0000256" key="3">
    <source>
        <dbReference type="ARBA" id="ARBA00022449"/>
    </source>
</evidence>
<feature type="transmembrane region" description="Helical" evidence="10">
    <location>
        <begin position="230"/>
        <end position="253"/>
    </location>
</feature>
<evidence type="ECO:0000256" key="4">
    <source>
        <dbReference type="ARBA" id="ARBA00022475"/>
    </source>
</evidence>
<keyword evidence="12" id="KW-1185">Reference proteome</keyword>
<evidence type="ECO:0000313" key="12">
    <source>
        <dbReference type="Proteomes" id="UP000610594"/>
    </source>
</evidence>
<evidence type="ECO:0000313" key="11">
    <source>
        <dbReference type="EMBL" id="NHZ63939.1"/>
    </source>
</evidence>
<accession>A0ABX0N1I5</accession>
<dbReference type="Proteomes" id="UP000610594">
    <property type="component" value="Unassembled WGS sequence"/>
</dbReference>
<dbReference type="InterPro" id="IPR050222">
    <property type="entry name" value="MATE_MdtK"/>
</dbReference>
<evidence type="ECO:0000256" key="7">
    <source>
        <dbReference type="ARBA" id="ARBA00023065"/>
    </source>
</evidence>
<keyword evidence="7" id="KW-0406">Ion transport</keyword>
<feature type="transmembrane region" description="Helical" evidence="10">
    <location>
        <begin position="149"/>
        <end position="172"/>
    </location>
</feature>
<dbReference type="EMBL" id="WHJF01000042">
    <property type="protein sequence ID" value="NHZ63939.1"/>
    <property type="molecule type" value="Genomic_DNA"/>
</dbReference>
<dbReference type="NCBIfam" id="TIGR00797">
    <property type="entry name" value="matE"/>
    <property type="match status" value="1"/>
</dbReference>
<feature type="transmembrane region" description="Helical" evidence="10">
    <location>
        <begin position="302"/>
        <end position="325"/>
    </location>
</feature>
<proteinExistence type="predicted"/>
<feature type="transmembrane region" description="Helical" evidence="10">
    <location>
        <begin position="265"/>
        <end position="290"/>
    </location>
</feature>
<feature type="transmembrane region" description="Helical" evidence="10">
    <location>
        <begin position="379"/>
        <end position="402"/>
    </location>
</feature>
<evidence type="ECO:0000256" key="9">
    <source>
        <dbReference type="ARBA" id="ARBA00031636"/>
    </source>
</evidence>
<feature type="transmembrane region" description="Helical" evidence="10">
    <location>
        <begin position="41"/>
        <end position="62"/>
    </location>
</feature>
<evidence type="ECO:0000256" key="5">
    <source>
        <dbReference type="ARBA" id="ARBA00022692"/>
    </source>
</evidence>
<dbReference type="PANTHER" id="PTHR43298:SF2">
    <property type="entry name" value="FMN_FAD EXPORTER YEEO-RELATED"/>
    <property type="match status" value="1"/>
</dbReference>
<dbReference type="PANTHER" id="PTHR43298">
    <property type="entry name" value="MULTIDRUG RESISTANCE PROTEIN NORM-RELATED"/>
    <property type="match status" value="1"/>
</dbReference>
<sequence>MWRLSWPVLVGQLASVGMGVADVAMTGHVSASELAAVSLGASVWSIILVTVMGTMMAINTVVAHETGAGQFGRIPHVVRQGLWMGLGVGLVACLAANLSTLVFDHIGLTPDVAANASMFVHAISIGMPAFACYRALYGYTASINQTKPVMVIAVCGLLFNIFVNWLLVFGNWGMPKLGGIGCAVATGICLWLMLGAMLAWIRIAPAYRQTYPFTQWERPNWREIGSMLRLGLPVGVTYLAEVSAFGAVSLMIARFGVVQVSASQIALNFSSLVFMVPLSFGIGLMTRVGHALGEGNAVRARFVAWVGVGMSLAFALLSAALIAVFRWEIARAYTSDPAVQELCAHLLLFAALFQLSDATQVATSSAIRGYKVTRQPMQIQLLAFWGFAMPLGYVLGLAPGWFAWSPAAPMGAAGFWIGLVLGLTVAAVLLTWSLQHLSRTRAQA</sequence>
<feature type="transmembrane region" description="Helical" evidence="10">
    <location>
        <begin position="414"/>
        <end position="434"/>
    </location>
</feature>
<reference evidence="11 12" key="1">
    <citation type="submission" date="2019-10" db="EMBL/GenBank/DDBJ databases">
        <title>Taxonomy of Antarctic Massilia spp.: description of Massilia rubra sp. nov., Massilia aquatica sp. nov., Massilia mucilaginosa sp. nov., Massilia frigida sp. nov. isolated from streams, lakes and regoliths.</title>
        <authorList>
            <person name="Holochova P."/>
            <person name="Sedlacek I."/>
            <person name="Kralova S."/>
            <person name="Maslanova I."/>
            <person name="Busse H.-J."/>
            <person name="Stankova E."/>
            <person name="Vrbovska V."/>
            <person name="Kovarovic V."/>
            <person name="Bartak M."/>
            <person name="Svec P."/>
            <person name="Pantucek R."/>
        </authorList>
    </citation>
    <scope>NUCLEOTIDE SEQUENCE [LARGE SCALE GENOMIC DNA]</scope>
    <source>
        <strain evidence="11 12">CCM 8694</strain>
    </source>
</reference>
<name>A0ABX0N1I5_9BURK</name>
<evidence type="ECO:0000256" key="6">
    <source>
        <dbReference type="ARBA" id="ARBA00022989"/>
    </source>
</evidence>
<keyword evidence="4" id="KW-1003">Cell membrane</keyword>
<protein>
    <recommendedName>
        <fullName evidence="9">Multidrug-efflux transporter</fullName>
    </recommendedName>
</protein>
<evidence type="ECO:0000256" key="8">
    <source>
        <dbReference type="ARBA" id="ARBA00023136"/>
    </source>
</evidence>
<evidence type="ECO:0000256" key="10">
    <source>
        <dbReference type="SAM" id="Phobius"/>
    </source>
</evidence>